<evidence type="ECO:0000256" key="1">
    <source>
        <dbReference type="SAM" id="SignalP"/>
    </source>
</evidence>
<protein>
    <recommendedName>
        <fullName evidence="6">VWFA domain-containing protein</fullName>
    </recommendedName>
</protein>
<dbReference type="RefSeq" id="WP_246790379.1">
    <property type="nucleotide sequence ID" value="NZ_CP015005.1"/>
</dbReference>
<proteinExistence type="predicted"/>
<evidence type="ECO:0000313" key="4">
    <source>
        <dbReference type="Proteomes" id="UP000075755"/>
    </source>
</evidence>
<dbReference type="EMBL" id="JACICB010000015">
    <property type="protein sequence ID" value="MBB3707795.1"/>
    <property type="molecule type" value="Genomic_DNA"/>
</dbReference>
<gene>
    <name evidence="2" type="ORF">AA2016_3560</name>
    <name evidence="3" type="ORF">FHS67_004128</name>
</gene>
<reference evidence="2 4" key="1">
    <citation type="submission" date="2016-03" db="EMBL/GenBank/DDBJ databases">
        <title>Complete genome of Aminobacter aminovorans KCTC 2477.</title>
        <authorList>
            <person name="Kim K.M."/>
        </authorList>
    </citation>
    <scope>NUCLEOTIDE SEQUENCE [LARGE SCALE GENOMIC DNA]</scope>
    <source>
        <strain evidence="2 4">KCTC 2477</strain>
    </source>
</reference>
<dbReference type="Proteomes" id="UP000577697">
    <property type="component" value="Unassembled WGS sequence"/>
</dbReference>
<dbReference type="SUPFAM" id="SSF53300">
    <property type="entry name" value="vWA-like"/>
    <property type="match status" value="1"/>
</dbReference>
<dbReference type="Gene3D" id="3.40.50.410">
    <property type="entry name" value="von Willebrand factor, type A domain"/>
    <property type="match status" value="1"/>
</dbReference>
<dbReference type="InterPro" id="IPR010607">
    <property type="entry name" value="DUF1194"/>
</dbReference>
<name>A0AAC9FDV6_AMIAI</name>
<feature type="chain" id="PRO_5041922506" description="VWFA domain-containing protein" evidence="1">
    <location>
        <begin position="25"/>
        <end position="252"/>
    </location>
</feature>
<keyword evidence="1" id="KW-0732">Signal</keyword>
<sequence length="252" mass="26345">MGMNPAGQMAICAALVCCTSQAHATEVDTAIVFAVDVSGSVDPATAYLQREGHAAAIASQAVLAAITRTRTGCVAITYIEWSSYGQKRSVVPWTHICGAEDAHAVASVIRNGGAKELGCETMCRTSISYAIDLSVTLLTSYTGNAANKIIDISANGINNDGLPVEQSRLRAIAAGCTINVIALPDAMPGISLDHSQYFADNVIGGPNAFVMPLASPGRYASALRQKLVREISAADPTDEFLSNSSDAYYGPR</sequence>
<dbReference type="Proteomes" id="UP000075755">
    <property type="component" value="Chromosome"/>
</dbReference>
<keyword evidence="5" id="KW-1185">Reference proteome</keyword>
<dbReference type="KEGG" id="aak:AA2016_3560"/>
<evidence type="ECO:0000313" key="2">
    <source>
        <dbReference type="EMBL" id="AMS42482.1"/>
    </source>
</evidence>
<dbReference type="Pfam" id="PF06707">
    <property type="entry name" value="DUF1194"/>
    <property type="match status" value="1"/>
</dbReference>
<organism evidence="2 4">
    <name type="scientific">Aminobacter aminovorans</name>
    <name type="common">Chelatobacter heintzii</name>
    <dbReference type="NCBI Taxonomy" id="83263"/>
    <lineage>
        <taxon>Bacteria</taxon>
        <taxon>Pseudomonadati</taxon>
        <taxon>Pseudomonadota</taxon>
        <taxon>Alphaproteobacteria</taxon>
        <taxon>Hyphomicrobiales</taxon>
        <taxon>Phyllobacteriaceae</taxon>
        <taxon>Aminobacter</taxon>
    </lineage>
</organism>
<evidence type="ECO:0000313" key="5">
    <source>
        <dbReference type="Proteomes" id="UP000577697"/>
    </source>
</evidence>
<dbReference type="EMBL" id="CP015005">
    <property type="protein sequence ID" value="AMS42482.1"/>
    <property type="molecule type" value="Genomic_DNA"/>
</dbReference>
<dbReference type="InterPro" id="IPR036465">
    <property type="entry name" value="vWFA_dom_sf"/>
</dbReference>
<evidence type="ECO:0000313" key="3">
    <source>
        <dbReference type="EMBL" id="MBB3707795.1"/>
    </source>
</evidence>
<reference evidence="3 5" key="2">
    <citation type="submission" date="2020-08" db="EMBL/GenBank/DDBJ databases">
        <title>Genomic Encyclopedia of Type Strains, Phase IV (KMG-IV): sequencing the most valuable type-strain genomes for metagenomic binning, comparative biology and taxonomic classification.</title>
        <authorList>
            <person name="Goeker M."/>
        </authorList>
    </citation>
    <scope>NUCLEOTIDE SEQUENCE [LARGE SCALE GENOMIC DNA]</scope>
    <source>
        <strain evidence="3 5">DSM 10368</strain>
    </source>
</reference>
<feature type="signal peptide" evidence="1">
    <location>
        <begin position="1"/>
        <end position="24"/>
    </location>
</feature>
<evidence type="ECO:0008006" key="6">
    <source>
        <dbReference type="Google" id="ProtNLM"/>
    </source>
</evidence>
<dbReference type="AlphaFoldDB" id="A0AAC9FDV6"/>
<accession>A0AAC9FDV6</accession>